<keyword evidence="1" id="KW-1133">Transmembrane helix</keyword>
<evidence type="ECO:0000313" key="2">
    <source>
        <dbReference type="EMBL" id="KAL2872604.1"/>
    </source>
</evidence>
<keyword evidence="3" id="KW-1185">Reference proteome</keyword>
<sequence length="80" mass="9170">MHRLESRYTATPLYIWRLVYLSGWYIRFTLPGMRVPSASKLFLSTYSFFGSYLVLCIVVFGVIIPSDLGIQYLLDSPGVL</sequence>
<dbReference type="EMBL" id="JBFXLQ010000001">
    <property type="protein sequence ID" value="KAL2872604.1"/>
    <property type="molecule type" value="Genomic_DNA"/>
</dbReference>
<proteinExistence type="predicted"/>
<dbReference type="RefSeq" id="XP_070891582.1">
    <property type="nucleotide sequence ID" value="XM_071027723.1"/>
</dbReference>
<evidence type="ECO:0000313" key="3">
    <source>
        <dbReference type="Proteomes" id="UP001610432"/>
    </source>
</evidence>
<reference evidence="2 3" key="1">
    <citation type="submission" date="2024-07" db="EMBL/GenBank/DDBJ databases">
        <title>Section-level genome sequencing and comparative genomics of Aspergillus sections Usti and Cavernicolus.</title>
        <authorList>
            <consortium name="Lawrence Berkeley National Laboratory"/>
            <person name="Nybo J.L."/>
            <person name="Vesth T.C."/>
            <person name="Theobald S."/>
            <person name="Frisvad J.C."/>
            <person name="Larsen T.O."/>
            <person name="Kjaerboelling I."/>
            <person name="Rothschild-Mancinelli K."/>
            <person name="Lyhne E.K."/>
            <person name="Kogle M.E."/>
            <person name="Barry K."/>
            <person name="Clum A."/>
            <person name="Na H."/>
            <person name="Ledsgaard L."/>
            <person name="Lin J."/>
            <person name="Lipzen A."/>
            <person name="Kuo A."/>
            <person name="Riley R."/>
            <person name="Mondo S."/>
            <person name="Labutti K."/>
            <person name="Haridas S."/>
            <person name="Pangalinan J."/>
            <person name="Salamov A.A."/>
            <person name="Simmons B.A."/>
            <person name="Magnuson J.K."/>
            <person name="Chen J."/>
            <person name="Drula E."/>
            <person name="Henrissat B."/>
            <person name="Wiebenga A."/>
            <person name="Lubbers R.J."/>
            <person name="Gomes A.C."/>
            <person name="Macurrencykelacurrency M.R."/>
            <person name="Stajich J."/>
            <person name="Grigoriev I.V."/>
            <person name="Mortensen U.H."/>
            <person name="De Vries R.P."/>
            <person name="Baker S.E."/>
            <person name="Andersen M.R."/>
        </authorList>
    </citation>
    <scope>NUCLEOTIDE SEQUENCE [LARGE SCALE GENOMIC DNA]</scope>
    <source>
        <strain evidence="2 3">CBS 449.75</strain>
    </source>
</reference>
<organism evidence="2 3">
    <name type="scientific">Aspergillus lucknowensis</name>
    <dbReference type="NCBI Taxonomy" id="176173"/>
    <lineage>
        <taxon>Eukaryota</taxon>
        <taxon>Fungi</taxon>
        <taxon>Dikarya</taxon>
        <taxon>Ascomycota</taxon>
        <taxon>Pezizomycotina</taxon>
        <taxon>Eurotiomycetes</taxon>
        <taxon>Eurotiomycetidae</taxon>
        <taxon>Eurotiales</taxon>
        <taxon>Aspergillaceae</taxon>
        <taxon>Aspergillus</taxon>
        <taxon>Aspergillus subgen. Nidulantes</taxon>
    </lineage>
</organism>
<dbReference type="Proteomes" id="UP001610432">
    <property type="component" value="Unassembled WGS sequence"/>
</dbReference>
<accession>A0ABR4M7P0</accession>
<name>A0ABR4M7P0_9EURO</name>
<keyword evidence="1" id="KW-0472">Membrane</keyword>
<evidence type="ECO:0000256" key="1">
    <source>
        <dbReference type="SAM" id="Phobius"/>
    </source>
</evidence>
<feature type="transmembrane region" description="Helical" evidence="1">
    <location>
        <begin position="42"/>
        <end position="64"/>
    </location>
</feature>
<keyword evidence="1" id="KW-0812">Transmembrane</keyword>
<dbReference type="GeneID" id="98142795"/>
<gene>
    <name evidence="2" type="ORF">BJX67DRAFT_339915</name>
</gene>
<feature type="transmembrane region" description="Helical" evidence="1">
    <location>
        <begin position="13"/>
        <end position="30"/>
    </location>
</feature>
<protein>
    <submittedName>
        <fullName evidence="2">Uncharacterized protein</fullName>
    </submittedName>
</protein>
<comment type="caution">
    <text evidence="2">The sequence shown here is derived from an EMBL/GenBank/DDBJ whole genome shotgun (WGS) entry which is preliminary data.</text>
</comment>